<dbReference type="KEGG" id="vg:1450003"/>
<sequence length="215" mass="25378">MDKVYKFGSLTNLNSGNIYNLIYNKNYTFTIGRNSKCDIFINDKKISNIACIIKCDYEKKKCFIYGGCSNSKKYLYFDNNDGLLQNGIFIKFPNLEWMDLSINGNIYILRSNIKLNLINELIDTTLIDISGNIYIWRSIDVKLNNKICNYSMCTSTKYEYMFYKCGHKINKKTATFWKKTKMLCNDIYTNKYKLINICPFCFNESFIINYSFYCK</sequence>
<dbReference type="InterPro" id="IPR008984">
    <property type="entry name" value="SMAD_FHA_dom_sf"/>
</dbReference>
<proteinExistence type="predicted"/>
<evidence type="ECO:0000313" key="3">
    <source>
        <dbReference type="Proteomes" id="UP000172353"/>
    </source>
</evidence>
<name>Q9YVJ8_MSEPV</name>
<keyword evidence="3" id="KW-1185">Reference proteome</keyword>
<evidence type="ECO:0000313" key="2">
    <source>
        <dbReference type="EMBL" id="AAC97741.1"/>
    </source>
</evidence>
<organism evidence="2 3">
    <name type="scientific">Melanoplus sanguinipes entomopoxvirus</name>
    <name type="common">MsEPV</name>
    <dbReference type="NCBI Taxonomy" id="83191"/>
    <lineage>
        <taxon>Viruses</taxon>
        <taxon>Varidnaviria</taxon>
        <taxon>Bamfordvirae</taxon>
        <taxon>Nucleocytoviricota</taxon>
        <taxon>Pokkesviricetes</taxon>
        <taxon>Chitovirales</taxon>
        <taxon>Poxviridae</taxon>
        <taxon>Entomopoxvirinae</taxon>
        <taxon>Deltaentomopoxvirus</taxon>
        <taxon>Deltaentomopoxvirus msanguinipes</taxon>
    </lineage>
</organism>
<dbReference type="Proteomes" id="UP000172353">
    <property type="component" value="Segment"/>
</dbReference>
<dbReference type="Gene3D" id="2.60.200.20">
    <property type="match status" value="1"/>
</dbReference>
<dbReference type="PIR" id="T28405">
    <property type="entry name" value="T28405"/>
</dbReference>
<dbReference type="PROSITE" id="PS50006">
    <property type="entry name" value="FHA_DOMAIN"/>
    <property type="match status" value="1"/>
</dbReference>
<dbReference type="Pfam" id="PF20723">
    <property type="entry name" value="Pellino_RING"/>
    <property type="match status" value="1"/>
</dbReference>
<accession>Q9YVJ8</accession>
<dbReference type="InterPro" id="IPR000253">
    <property type="entry name" value="FHA_dom"/>
</dbReference>
<dbReference type="InterPro" id="IPR048335">
    <property type="entry name" value="Pellino_RING"/>
</dbReference>
<evidence type="ECO:0000259" key="1">
    <source>
        <dbReference type="PROSITE" id="PS50006"/>
    </source>
</evidence>
<gene>
    <name evidence="2" type="primary">MSV244</name>
</gene>
<dbReference type="InterPro" id="IPR048334">
    <property type="entry name" value="Pellino_FHA"/>
</dbReference>
<dbReference type="RefSeq" id="NP_048315.1">
    <property type="nucleotide sequence ID" value="NC_001993.1"/>
</dbReference>
<dbReference type="CDD" id="cd00060">
    <property type="entry name" value="FHA"/>
    <property type="match status" value="1"/>
</dbReference>
<feature type="domain" description="FHA" evidence="1">
    <location>
        <begin position="29"/>
        <end position="90"/>
    </location>
</feature>
<dbReference type="EMBL" id="AF063866">
    <property type="protein sequence ID" value="AAC97741.1"/>
    <property type="molecule type" value="Genomic_DNA"/>
</dbReference>
<dbReference type="GeneID" id="1450003"/>
<protein>
    <recommendedName>
        <fullName evidence="1">FHA domain-containing protein</fullName>
    </recommendedName>
</protein>
<dbReference type="Pfam" id="PF04710">
    <property type="entry name" value="Pellino_FHA"/>
    <property type="match status" value="1"/>
</dbReference>
<reference evidence="2 3" key="1">
    <citation type="journal article" date="1999" name="J. Virol.">
        <title>The genome of Melanoplus sanguinipes entomopoxvirus.</title>
        <authorList>
            <person name="Afonso C.L."/>
            <person name="Tulman E.R."/>
            <person name="Lu Z."/>
            <person name="Oma E."/>
            <person name="Kutish G.F."/>
            <person name="Rock D.L."/>
        </authorList>
    </citation>
    <scope>NUCLEOTIDE SEQUENCE [LARGE SCALE GENOMIC DNA]</scope>
    <source>
        <strain evidence="2">Tucson</strain>
    </source>
</reference>
<dbReference type="SUPFAM" id="SSF49879">
    <property type="entry name" value="SMAD/FHA domain"/>
    <property type="match status" value="1"/>
</dbReference>
<organismHost>
    <name type="scientific">Melanoplus sanguinipes</name>
    <name type="common">Migratory grasshopper</name>
    <dbReference type="NCBI Taxonomy" id="65742"/>
</organismHost>